<reference evidence="7 8" key="1">
    <citation type="submission" date="2018-08" db="EMBL/GenBank/DDBJ databases">
        <title>Sequencing the genomes of 1000 actinobacteria strains.</title>
        <authorList>
            <person name="Klenk H.-P."/>
        </authorList>
    </citation>
    <scope>NUCLEOTIDE SEQUENCE [LARGE SCALE GENOMIC DNA]</scope>
    <source>
        <strain evidence="7 8">DSM 43927</strain>
    </source>
</reference>
<keyword evidence="1" id="KW-0805">Transcription regulation</keyword>
<dbReference type="RefSeq" id="WP_116023756.1">
    <property type="nucleotide sequence ID" value="NZ_QTTT01000001.1"/>
</dbReference>
<dbReference type="OrthoDB" id="2570341at2"/>
<dbReference type="SUPFAM" id="SSF48498">
    <property type="entry name" value="Tetracyclin repressor-like, C-terminal domain"/>
    <property type="match status" value="1"/>
</dbReference>
<dbReference type="PROSITE" id="PS50977">
    <property type="entry name" value="HTH_TETR_2"/>
    <property type="match status" value="1"/>
</dbReference>
<keyword evidence="8" id="KW-1185">Reference proteome</keyword>
<dbReference type="Pfam" id="PF00440">
    <property type="entry name" value="TetR_N"/>
    <property type="match status" value="1"/>
</dbReference>
<evidence type="ECO:0000256" key="4">
    <source>
        <dbReference type="PROSITE-ProRule" id="PRU00335"/>
    </source>
</evidence>
<dbReference type="InterPro" id="IPR009057">
    <property type="entry name" value="Homeodomain-like_sf"/>
</dbReference>
<comment type="caution">
    <text evidence="7">The sequence shown here is derived from an EMBL/GenBank/DDBJ whole genome shotgun (WGS) entry which is preliminary data.</text>
</comment>
<feature type="region of interest" description="Disordered" evidence="5">
    <location>
        <begin position="240"/>
        <end position="260"/>
    </location>
</feature>
<keyword evidence="2 4" id="KW-0238">DNA-binding</keyword>
<dbReference type="Gene3D" id="1.10.357.10">
    <property type="entry name" value="Tetracycline Repressor, domain 2"/>
    <property type="match status" value="1"/>
</dbReference>
<dbReference type="Pfam" id="PF02909">
    <property type="entry name" value="TetR_C_1"/>
    <property type="match status" value="1"/>
</dbReference>
<evidence type="ECO:0000256" key="2">
    <source>
        <dbReference type="ARBA" id="ARBA00023125"/>
    </source>
</evidence>
<dbReference type="Proteomes" id="UP000256661">
    <property type="component" value="Unassembled WGS sequence"/>
</dbReference>
<evidence type="ECO:0000256" key="3">
    <source>
        <dbReference type="ARBA" id="ARBA00023163"/>
    </source>
</evidence>
<dbReference type="PANTHER" id="PTHR30055">
    <property type="entry name" value="HTH-TYPE TRANSCRIPTIONAL REGULATOR RUTR"/>
    <property type="match status" value="1"/>
</dbReference>
<dbReference type="InterPro" id="IPR001647">
    <property type="entry name" value="HTH_TetR"/>
</dbReference>
<proteinExistence type="predicted"/>
<feature type="domain" description="HTH tetR-type" evidence="6">
    <location>
        <begin position="22"/>
        <end position="82"/>
    </location>
</feature>
<name>A0A3D9SRP4_9ACTN</name>
<evidence type="ECO:0000256" key="1">
    <source>
        <dbReference type="ARBA" id="ARBA00023015"/>
    </source>
</evidence>
<evidence type="ECO:0000313" key="7">
    <source>
        <dbReference type="EMBL" id="REE98277.1"/>
    </source>
</evidence>
<dbReference type="SUPFAM" id="SSF46689">
    <property type="entry name" value="Homeodomain-like"/>
    <property type="match status" value="1"/>
</dbReference>
<dbReference type="InterPro" id="IPR004111">
    <property type="entry name" value="Repressor_TetR_C"/>
</dbReference>
<accession>A0A3D9SRP4</accession>
<sequence>MGDTPDIIWLRPERPARGPRPAYSRAQIIEAAVRVADAEGLEAASMRRVAVEIGAGTMSLYRYVPRREDLIELMIDHVHGELDLPDRPTGDWRADLTLLAERLRAMSVRHSWLVRLPNVGLVFGPNMLRIVEFGIGTLDGRGLPIDEVIVLAGIFRGYVDGFVRDEVTWMENERRTGQTYEELMATAAPYVWHLLDSGDHPTFRKIVVEARQPHMDVDARFAYGLERVLDAIAASLPDDTARPLDLPTSGPAAARPCDQG</sequence>
<keyword evidence="3" id="KW-0804">Transcription</keyword>
<dbReference type="EMBL" id="QTTT01000001">
    <property type="protein sequence ID" value="REE98277.1"/>
    <property type="molecule type" value="Genomic_DNA"/>
</dbReference>
<dbReference type="Gene3D" id="1.10.10.60">
    <property type="entry name" value="Homeodomain-like"/>
    <property type="match status" value="1"/>
</dbReference>
<dbReference type="AlphaFoldDB" id="A0A3D9SRP4"/>
<dbReference type="GO" id="GO:0045892">
    <property type="term" value="P:negative regulation of DNA-templated transcription"/>
    <property type="evidence" value="ECO:0007669"/>
    <property type="project" value="InterPro"/>
</dbReference>
<evidence type="ECO:0000259" key="6">
    <source>
        <dbReference type="PROSITE" id="PS50977"/>
    </source>
</evidence>
<protein>
    <submittedName>
        <fullName evidence="7">TetR family transcriptional regulator</fullName>
    </submittedName>
</protein>
<evidence type="ECO:0000313" key="8">
    <source>
        <dbReference type="Proteomes" id="UP000256661"/>
    </source>
</evidence>
<evidence type="ECO:0000256" key="5">
    <source>
        <dbReference type="SAM" id="MobiDB-lite"/>
    </source>
</evidence>
<dbReference type="GO" id="GO:0003700">
    <property type="term" value="F:DNA-binding transcription factor activity"/>
    <property type="evidence" value="ECO:0007669"/>
    <property type="project" value="TreeGrafter"/>
</dbReference>
<dbReference type="InterPro" id="IPR036271">
    <property type="entry name" value="Tet_transcr_reg_TetR-rel_C_sf"/>
</dbReference>
<dbReference type="GO" id="GO:0000976">
    <property type="term" value="F:transcription cis-regulatory region binding"/>
    <property type="evidence" value="ECO:0007669"/>
    <property type="project" value="TreeGrafter"/>
</dbReference>
<dbReference type="PANTHER" id="PTHR30055:SF151">
    <property type="entry name" value="TRANSCRIPTIONAL REGULATORY PROTEIN"/>
    <property type="match status" value="1"/>
</dbReference>
<organism evidence="7 8">
    <name type="scientific">Thermomonospora umbrina</name>
    <dbReference type="NCBI Taxonomy" id="111806"/>
    <lineage>
        <taxon>Bacteria</taxon>
        <taxon>Bacillati</taxon>
        <taxon>Actinomycetota</taxon>
        <taxon>Actinomycetes</taxon>
        <taxon>Streptosporangiales</taxon>
        <taxon>Thermomonosporaceae</taxon>
        <taxon>Thermomonospora</taxon>
    </lineage>
</organism>
<gene>
    <name evidence="7" type="ORF">DFJ69_3761</name>
</gene>
<feature type="DNA-binding region" description="H-T-H motif" evidence="4">
    <location>
        <begin position="45"/>
        <end position="64"/>
    </location>
</feature>
<dbReference type="InterPro" id="IPR050109">
    <property type="entry name" value="HTH-type_TetR-like_transc_reg"/>
</dbReference>